<dbReference type="EMBL" id="SNZE01000007">
    <property type="protein sequence ID" value="TDR31788.1"/>
    <property type="molecule type" value="Genomic_DNA"/>
</dbReference>
<evidence type="ECO:0000313" key="2">
    <source>
        <dbReference type="EMBL" id="TDR31788.1"/>
    </source>
</evidence>
<accession>A0A4R6Y8R6</accession>
<sequence>MKKVLIKSIVVVNCLWAGVVFADAGDLIVRGRLSLLHSSRGDNGLLPRTNTSLDSDPMPELDVTYMMTKNIGAELSLGLTRVELKTDLGNLGSVGAAPPTLTLQYHFSPDKKIRPYVGAGLNYTYFHNNDLNLHGKSIGIDKQGVGLALQVGTDVMINDKYFFNADVKYLTISTDAHIGSKSLGTLKANPWVFGIGIGRRFSLN</sequence>
<dbReference type="NCBIfam" id="TIGR01414">
    <property type="entry name" value="autotrans_barl"/>
    <property type="match status" value="1"/>
</dbReference>
<dbReference type="Pfam" id="PF03922">
    <property type="entry name" value="OmpW"/>
    <property type="match status" value="1"/>
</dbReference>
<dbReference type="Proteomes" id="UP000294480">
    <property type="component" value="Unassembled WGS sequence"/>
</dbReference>
<comment type="caution">
    <text evidence="2">The sequence shown here is derived from an EMBL/GenBank/DDBJ whole genome shotgun (WGS) entry which is preliminary data.</text>
</comment>
<dbReference type="PANTHER" id="PTHR36920:SF1">
    <property type="entry name" value="OUTER MEMBRANE PROTEIN W"/>
    <property type="match status" value="1"/>
</dbReference>
<keyword evidence="3" id="KW-1185">Reference proteome</keyword>
<reference evidence="2 3" key="1">
    <citation type="submission" date="2019-03" db="EMBL/GenBank/DDBJ databases">
        <title>Genomic Encyclopedia of Type Strains, Phase IV (KMG-IV): sequencing the most valuable type-strain genomes for metagenomic binning, comparative biology and taxonomic classification.</title>
        <authorList>
            <person name="Goeker M."/>
        </authorList>
    </citation>
    <scope>NUCLEOTIDE SEQUENCE [LARGE SCALE GENOMIC DNA]</scope>
    <source>
        <strain evidence="2 3">DSM 102852</strain>
    </source>
</reference>
<comment type="subcellular location">
    <subcellularLocation>
        <location evidence="1">Cell outer membrane</location>
    </subcellularLocation>
</comment>
<dbReference type="SUPFAM" id="SSF56925">
    <property type="entry name" value="OMPA-like"/>
    <property type="match status" value="1"/>
</dbReference>
<evidence type="ECO:0000313" key="3">
    <source>
        <dbReference type="Proteomes" id="UP000294480"/>
    </source>
</evidence>
<dbReference type="InterPro" id="IPR005618">
    <property type="entry name" value="OMPW"/>
</dbReference>
<gene>
    <name evidence="2" type="ORF">DFR44_1074</name>
</gene>
<name>A0A4R6Y8R6_9BURK</name>
<dbReference type="InterPro" id="IPR006315">
    <property type="entry name" value="OM_autotransptr_brl_dom"/>
</dbReference>
<dbReference type="GO" id="GO:0009279">
    <property type="term" value="C:cell outer membrane"/>
    <property type="evidence" value="ECO:0007669"/>
    <property type="project" value="UniProtKB-SubCell"/>
</dbReference>
<dbReference type="InterPro" id="IPR011250">
    <property type="entry name" value="OMP/PagP_B-barrel"/>
</dbReference>
<protein>
    <submittedName>
        <fullName evidence="2">Outer membrane protein</fullName>
    </submittedName>
</protein>
<evidence type="ECO:0000256" key="1">
    <source>
        <dbReference type="ARBA" id="ARBA00004442"/>
    </source>
</evidence>
<dbReference type="RefSeq" id="WP_133619501.1">
    <property type="nucleotide sequence ID" value="NZ_SNZE01000007.1"/>
</dbReference>
<organism evidence="2 3">
    <name type="scientific">Hydromonas duriensis</name>
    <dbReference type="NCBI Taxonomy" id="1527608"/>
    <lineage>
        <taxon>Bacteria</taxon>
        <taxon>Pseudomonadati</taxon>
        <taxon>Pseudomonadota</taxon>
        <taxon>Betaproteobacteria</taxon>
        <taxon>Burkholderiales</taxon>
        <taxon>Burkholderiaceae</taxon>
        <taxon>Hydromonas</taxon>
    </lineage>
</organism>
<dbReference type="GO" id="GO:0055085">
    <property type="term" value="P:transmembrane transport"/>
    <property type="evidence" value="ECO:0007669"/>
    <property type="project" value="TreeGrafter"/>
</dbReference>
<proteinExistence type="predicted"/>
<dbReference type="PANTHER" id="PTHR36920">
    <property type="match status" value="1"/>
</dbReference>
<dbReference type="AlphaFoldDB" id="A0A4R6Y8R6"/>
<dbReference type="OrthoDB" id="9807574at2"/>
<dbReference type="Gene3D" id="2.40.160.20">
    <property type="match status" value="1"/>
</dbReference>